<keyword evidence="4" id="KW-1185">Reference proteome</keyword>
<dbReference type="InterPro" id="IPR013249">
    <property type="entry name" value="RNA_pol_sigma70_r4_t2"/>
</dbReference>
<proteinExistence type="predicted"/>
<keyword evidence="1" id="KW-1133">Transmembrane helix</keyword>
<accession>A0A4R3YT38</accession>
<dbReference type="GO" id="GO:0006352">
    <property type="term" value="P:DNA-templated transcription initiation"/>
    <property type="evidence" value="ECO:0007669"/>
    <property type="project" value="InterPro"/>
</dbReference>
<keyword evidence="1" id="KW-0812">Transmembrane</keyword>
<evidence type="ECO:0000313" key="4">
    <source>
        <dbReference type="Proteomes" id="UP000295515"/>
    </source>
</evidence>
<gene>
    <name evidence="3" type="ORF">EDD60_1204</name>
</gene>
<dbReference type="EMBL" id="SMCQ01000020">
    <property type="protein sequence ID" value="TCV94474.1"/>
    <property type="molecule type" value="Genomic_DNA"/>
</dbReference>
<reference evidence="3 4" key="1">
    <citation type="submission" date="2019-03" db="EMBL/GenBank/DDBJ databases">
        <title>Genomic Encyclopedia of Type Strains, Phase IV (KMG-IV): sequencing the most valuable type-strain genomes for metagenomic binning, comparative biology and taxonomic classification.</title>
        <authorList>
            <person name="Goeker M."/>
        </authorList>
    </citation>
    <scope>NUCLEOTIDE SEQUENCE [LARGE SCALE GENOMIC DNA]</scope>
    <source>
        <strain evidence="3 4">DSM 29487</strain>
    </source>
</reference>
<dbReference type="GO" id="GO:0016987">
    <property type="term" value="F:sigma factor activity"/>
    <property type="evidence" value="ECO:0007669"/>
    <property type="project" value="InterPro"/>
</dbReference>
<evidence type="ECO:0000313" key="3">
    <source>
        <dbReference type="EMBL" id="TCV94474.1"/>
    </source>
</evidence>
<dbReference type="GO" id="GO:0003677">
    <property type="term" value="F:DNA binding"/>
    <property type="evidence" value="ECO:0007669"/>
    <property type="project" value="InterPro"/>
</dbReference>
<sequence>MHIRKVLYFHRKRQKNSQIYFSAAVQKAAALFVSTYFYFFSQQSAKCSIKRAPVTKRVRALFLSTKQTNFPAASVAGDSPGCRSPPSDFDFAYQLKKSKSEELHMKEINLRDYYPFYTKDNIVEVPDEVADLLREYKLSEAAHFLRTYRHKAYFSLDYDKNVERDALVVVLAPEDILIHEEEHGRLYRAITLLPEKQRNRICSHYLLGMSLSEIAKSEHSAVSSVHEGIQRGLRRLKKILEEI</sequence>
<name>A0A4R3YT38_9FIRM</name>
<evidence type="ECO:0000259" key="2">
    <source>
        <dbReference type="Pfam" id="PF08281"/>
    </source>
</evidence>
<dbReference type="RefSeq" id="WP_243646673.1">
    <property type="nucleotide sequence ID" value="NZ_JANKBF010000018.1"/>
</dbReference>
<dbReference type="Gene3D" id="1.10.10.10">
    <property type="entry name" value="Winged helix-like DNA-binding domain superfamily/Winged helix DNA-binding domain"/>
    <property type="match status" value="1"/>
</dbReference>
<evidence type="ECO:0000256" key="1">
    <source>
        <dbReference type="SAM" id="Phobius"/>
    </source>
</evidence>
<keyword evidence="1" id="KW-0472">Membrane</keyword>
<dbReference type="InterPro" id="IPR013324">
    <property type="entry name" value="RNA_pol_sigma_r3/r4-like"/>
</dbReference>
<organism evidence="3 4">
    <name type="scientific">Longibaculum muris</name>
    <dbReference type="NCBI Taxonomy" id="1796628"/>
    <lineage>
        <taxon>Bacteria</taxon>
        <taxon>Bacillati</taxon>
        <taxon>Bacillota</taxon>
        <taxon>Erysipelotrichia</taxon>
        <taxon>Erysipelotrichales</taxon>
        <taxon>Coprobacillaceae</taxon>
        <taxon>Longibaculum</taxon>
    </lineage>
</organism>
<dbReference type="SUPFAM" id="SSF88659">
    <property type="entry name" value="Sigma3 and sigma4 domains of RNA polymerase sigma factors"/>
    <property type="match status" value="1"/>
</dbReference>
<dbReference type="InterPro" id="IPR036388">
    <property type="entry name" value="WH-like_DNA-bd_sf"/>
</dbReference>
<dbReference type="AlphaFoldDB" id="A0A4R3YT38"/>
<comment type="caution">
    <text evidence="3">The sequence shown here is derived from an EMBL/GenBank/DDBJ whole genome shotgun (WGS) entry which is preliminary data.</text>
</comment>
<feature type="domain" description="RNA polymerase sigma factor 70 region 4 type 2" evidence="2">
    <location>
        <begin position="184"/>
        <end position="236"/>
    </location>
</feature>
<protein>
    <submittedName>
        <fullName evidence="3">RNA polymerase sigma factor (Sigma-70 family)</fullName>
    </submittedName>
</protein>
<dbReference type="GeneID" id="98917013"/>
<dbReference type="Pfam" id="PF08281">
    <property type="entry name" value="Sigma70_r4_2"/>
    <property type="match status" value="1"/>
</dbReference>
<dbReference type="Proteomes" id="UP000295515">
    <property type="component" value="Unassembled WGS sequence"/>
</dbReference>
<feature type="transmembrane region" description="Helical" evidence="1">
    <location>
        <begin position="20"/>
        <end position="40"/>
    </location>
</feature>